<evidence type="ECO:0000313" key="3">
    <source>
        <dbReference type="Proteomes" id="UP000006402"/>
    </source>
</evidence>
<keyword evidence="1" id="KW-0812">Transmembrane</keyword>
<gene>
    <name evidence="2" type="ORF">HMPREF1378_02243</name>
</gene>
<keyword evidence="1" id="KW-0472">Membrane</keyword>
<keyword evidence="1" id="KW-1133">Transmembrane helix</keyword>
<protein>
    <submittedName>
        <fullName evidence="2">Uncharacterized protein</fullName>
    </submittedName>
</protein>
<reference evidence="2 3" key="1">
    <citation type="submission" date="2012-04" db="EMBL/GenBank/DDBJ databases">
        <authorList>
            <person name="Weinstock G."/>
            <person name="Sodergren E."/>
            <person name="Lobos E.A."/>
            <person name="Fulton L."/>
            <person name="Fulton R."/>
            <person name="Courtney L."/>
            <person name="Fronick C."/>
            <person name="O'Laughlin M."/>
            <person name="Godfrey J."/>
            <person name="Wilson R.M."/>
            <person name="Miner T."/>
            <person name="Farmer C."/>
            <person name="Delehaunty K."/>
            <person name="Cordes M."/>
            <person name="Minx P."/>
            <person name="Tomlinson C."/>
            <person name="Chen J."/>
            <person name="Wollam A."/>
            <person name="Pepin K.H."/>
            <person name="Bhonagiri V."/>
            <person name="Zhang X."/>
            <person name="Suruliraj S."/>
            <person name="Warren W."/>
            <person name="Mitreva M."/>
            <person name="Mardis E.R."/>
            <person name="Wilson R.K."/>
        </authorList>
    </citation>
    <scope>NUCLEOTIDE SEQUENCE [LARGE SCALE GENOMIC DNA]</scope>
    <source>
        <strain evidence="2 3">R496</strain>
    </source>
</reference>
<feature type="transmembrane region" description="Helical" evidence="1">
    <location>
        <begin position="48"/>
        <end position="66"/>
    </location>
</feature>
<evidence type="ECO:0000313" key="2">
    <source>
        <dbReference type="EMBL" id="EJX50756.1"/>
    </source>
</evidence>
<accession>A0AAV3GTY4</accession>
<comment type="caution">
    <text evidence="2">The sequence shown here is derived from an EMBL/GenBank/DDBJ whole genome shotgun (WGS) entry which is preliminary data.</text>
</comment>
<dbReference type="Proteomes" id="UP000006402">
    <property type="component" value="Unassembled WGS sequence"/>
</dbReference>
<sequence length="97" mass="10679">MIFCNNGIDTPTPQAWIKRPISNVLKLGAVKQVIVPIKKIVMAERYKFLELNLLISHAVIGIMIPLTSKKPVVNHCTSDAEISKAFINVGKAVVNKV</sequence>
<proteinExistence type="predicted"/>
<evidence type="ECO:0000256" key="1">
    <source>
        <dbReference type="SAM" id="Phobius"/>
    </source>
</evidence>
<name>A0AAV3GTY4_ENTFC</name>
<dbReference type="EMBL" id="AMAH01000163">
    <property type="protein sequence ID" value="EJX50756.1"/>
    <property type="molecule type" value="Genomic_DNA"/>
</dbReference>
<organism evidence="2 3">
    <name type="scientific">Enterococcus faecium R496</name>
    <dbReference type="NCBI Taxonomy" id="1134836"/>
    <lineage>
        <taxon>Bacteria</taxon>
        <taxon>Bacillati</taxon>
        <taxon>Bacillota</taxon>
        <taxon>Bacilli</taxon>
        <taxon>Lactobacillales</taxon>
        <taxon>Enterococcaceae</taxon>
        <taxon>Enterococcus</taxon>
    </lineage>
</organism>
<dbReference type="AlphaFoldDB" id="A0AAV3GTY4"/>